<evidence type="ECO:0000313" key="2">
    <source>
        <dbReference type="Proteomes" id="UP001597045"/>
    </source>
</evidence>
<accession>A0ABW3MMH9</accession>
<keyword evidence="2" id="KW-1185">Reference proteome</keyword>
<reference evidence="2" key="1">
    <citation type="journal article" date="2019" name="Int. J. Syst. Evol. Microbiol.">
        <title>The Global Catalogue of Microorganisms (GCM) 10K type strain sequencing project: providing services to taxonomists for standard genome sequencing and annotation.</title>
        <authorList>
            <consortium name="The Broad Institute Genomics Platform"/>
            <consortium name="The Broad Institute Genome Sequencing Center for Infectious Disease"/>
            <person name="Wu L."/>
            <person name="Ma J."/>
        </authorList>
    </citation>
    <scope>NUCLEOTIDE SEQUENCE [LARGE SCALE GENOMIC DNA]</scope>
    <source>
        <strain evidence="2">JCM 31486</strain>
    </source>
</reference>
<dbReference type="Proteomes" id="UP001597045">
    <property type="component" value="Unassembled WGS sequence"/>
</dbReference>
<protein>
    <submittedName>
        <fullName evidence="1">Uncharacterized protein</fullName>
    </submittedName>
</protein>
<evidence type="ECO:0000313" key="1">
    <source>
        <dbReference type="EMBL" id="MFD1051765.1"/>
    </source>
</evidence>
<dbReference type="EMBL" id="JBHTIS010003852">
    <property type="protein sequence ID" value="MFD1051765.1"/>
    <property type="molecule type" value="Genomic_DNA"/>
</dbReference>
<name>A0ABW3MMH9_9PSEU</name>
<gene>
    <name evidence="1" type="ORF">ACFQ1S_42515</name>
</gene>
<organism evidence="1 2">
    <name type="scientific">Kibdelosporangium lantanae</name>
    <dbReference type="NCBI Taxonomy" id="1497396"/>
    <lineage>
        <taxon>Bacteria</taxon>
        <taxon>Bacillati</taxon>
        <taxon>Actinomycetota</taxon>
        <taxon>Actinomycetes</taxon>
        <taxon>Pseudonocardiales</taxon>
        <taxon>Pseudonocardiaceae</taxon>
        <taxon>Kibdelosporangium</taxon>
    </lineage>
</organism>
<comment type="caution">
    <text evidence="1">The sequence shown here is derived from an EMBL/GenBank/DDBJ whole genome shotgun (WGS) entry which is preliminary data.</text>
</comment>
<sequence length="52" mass="5362">MTQDLTIGLDAETFQAAAAMAAKQGISVEDLLAELITGMLAADRLTHGSSGR</sequence>
<proteinExistence type="predicted"/>